<dbReference type="AlphaFoldDB" id="A0AAV4S633"/>
<protein>
    <submittedName>
        <fullName evidence="1">Uncharacterized protein</fullName>
    </submittedName>
</protein>
<comment type="caution">
    <text evidence="1">The sequence shown here is derived from an EMBL/GenBank/DDBJ whole genome shotgun (WGS) entry which is preliminary data.</text>
</comment>
<sequence>MEEHFSPSLMHSVKWFGGFATSEEDRNVSDSKCLTRSPRNSAERLQLGTNKKKACCFLSCFAWETPTRFYVVINFKKAAPTFIDTLRSRLPFKKKRRRTWARGNELCYKCKHSKSPAMRRRNSCVPFGEDVLPCEIIGAHNSCRPDRLSWRVLFRLHLNAPIVCKFICCSSDSAADARLTFRGD</sequence>
<evidence type="ECO:0000313" key="1">
    <source>
        <dbReference type="EMBL" id="GIY27483.1"/>
    </source>
</evidence>
<name>A0AAV4S633_CAEEX</name>
<accession>A0AAV4S633</accession>
<organism evidence="1 2">
    <name type="scientific">Caerostris extrusa</name>
    <name type="common">Bark spider</name>
    <name type="synonym">Caerostris bankana</name>
    <dbReference type="NCBI Taxonomy" id="172846"/>
    <lineage>
        <taxon>Eukaryota</taxon>
        <taxon>Metazoa</taxon>
        <taxon>Ecdysozoa</taxon>
        <taxon>Arthropoda</taxon>
        <taxon>Chelicerata</taxon>
        <taxon>Arachnida</taxon>
        <taxon>Araneae</taxon>
        <taxon>Araneomorphae</taxon>
        <taxon>Entelegynae</taxon>
        <taxon>Araneoidea</taxon>
        <taxon>Araneidae</taxon>
        <taxon>Caerostris</taxon>
    </lineage>
</organism>
<dbReference type="Proteomes" id="UP001054945">
    <property type="component" value="Unassembled WGS sequence"/>
</dbReference>
<gene>
    <name evidence="1" type="ORF">CEXT_675001</name>
</gene>
<keyword evidence="2" id="KW-1185">Reference proteome</keyword>
<reference evidence="1 2" key="1">
    <citation type="submission" date="2021-06" db="EMBL/GenBank/DDBJ databases">
        <title>Caerostris extrusa draft genome.</title>
        <authorList>
            <person name="Kono N."/>
            <person name="Arakawa K."/>
        </authorList>
    </citation>
    <scope>NUCLEOTIDE SEQUENCE [LARGE SCALE GENOMIC DNA]</scope>
</reference>
<proteinExistence type="predicted"/>
<evidence type="ECO:0000313" key="2">
    <source>
        <dbReference type="Proteomes" id="UP001054945"/>
    </source>
</evidence>
<dbReference type="EMBL" id="BPLR01008822">
    <property type="protein sequence ID" value="GIY27483.1"/>
    <property type="molecule type" value="Genomic_DNA"/>
</dbReference>